<keyword evidence="1" id="KW-1133">Transmembrane helix</keyword>
<reference evidence="2 3" key="1">
    <citation type="submission" date="2020-12" db="EMBL/GenBank/DDBJ databases">
        <title>Oil enriched cultivation method for isolating marine PHA-producing bacteria.</title>
        <authorList>
            <person name="Zheng W."/>
            <person name="Yu S."/>
            <person name="Huang Y."/>
        </authorList>
    </citation>
    <scope>NUCLEOTIDE SEQUENCE [LARGE SCALE GENOMIC DNA]</scope>
    <source>
        <strain evidence="2 3">SY-2-6</strain>
    </source>
</reference>
<keyword evidence="1" id="KW-0812">Transmembrane</keyword>
<protein>
    <submittedName>
        <fullName evidence="2">Uncharacterized protein</fullName>
    </submittedName>
</protein>
<comment type="caution">
    <text evidence="2">The sequence shown here is derived from an EMBL/GenBank/DDBJ whole genome shotgun (WGS) entry which is preliminary data.</text>
</comment>
<feature type="transmembrane region" description="Helical" evidence="1">
    <location>
        <begin position="42"/>
        <end position="60"/>
    </location>
</feature>
<dbReference type="EMBL" id="JAEKJY010000001">
    <property type="protein sequence ID" value="MBN8234230.1"/>
    <property type="molecule type" value="Genomic_DNA"/>
</dbReference>
<feature type="transmembrane region" description="Helical" evidence="1">
    <location>
        <begin position="12"/>
        <end position="30"/>
    </location>
</feature>
<sequence>MKKYLIFISSFIVLYFSYQYLSGMILTIQYDPETGGAGSGPSHLLILVVMATISYFLSCLPKRKQA</sequence>
<proteinExistence type="predicted"/>
<organism evidence="2 3">
    <name type="scientific">Halobacillus kuroshimensis</name>
    <dbReference type="NCBI Taxonomy" id="302481"/>
    <lineage>
        <taxon>Bacteria</taxon>
        <taxon>Bacillati</taxon>
        <taxon>Bacillota</taxon>
        <taxon>Bacilli</taxon>
        <taxon>Bacillales</taxon>
        <taxon>Bacillaceae</taxon>
        <taxon>Halobacillus</taxon>
    </lineage>
</organism>
<evidence type="ECO:0000313" key="3">
    <source>
        <dbReference type="Proteomes" id="UP000663970"/>
    </source>
</evidence>
<dbReference type="Proteomes" id="UP000663970">
    <property type="component" value="Unassembled WGS sequence"/>
</dbReference>
<keyword evidence="3" id="KW-1185">Reference proteome</keyword>
<evidence type="ECO:0000313" key="2">
    <source>
        <dbReference type="EMBL" id="MBN8234230.1"/>
    </source>
</evidence>
<accession>A0ABS3DSA2</accession>
<name>A0ABS3DSA2_9BACI</name>
<evidence type="ECO:0000256" key="1">
    <source>
        <dbReference type="SAM" id="Phobius"/>
    </source>
</evidence>
<dbReference type="RefSeq" id="WP_206932407.1">
    <property type="nucleotide sequence ID" value="NZ_JAEKJY010000001.1"/>
</dbReference>
<keyword evidence="1" id="KW-0472">Membrane</keyword>
<gene>
    <name evidence="2" type="ORF">JF544_03180</name>
</gene>